<organism evidence="1 2">
    <name type="scientific">Meloidogyne enterolobii</name>
    <name type="common">Root-knot nematode worm</name>
    <name type="synonym">Meloidogyne mayaguensis</name>
    <dbReference type="NCBI Taxonomy" id="390850"/>
    <lineage>
        <taxon>Eukaryota</taxon>
        <taxon>Metazoa</taxon>
        <taxon>Ecdysozoa</taxon>
        <taxon>Nematoda</taxon>
        <taxon>Chromadorea</taxon>
        <taxon>Rhabditida</taxon>
        <taxon>Tylenchina</taxon>
        <taxon>Tylenchomorpha</taxon>
        <taxon>Tylenchoidea</taxon>
        <taxon>Meloidogynidae</taxon>
        <taxon>Meloidogyninae</taxon>
        <taxon>Meloidogyne</taxon>
    </lineage>
</organism>
<evidence type="ECO:0000313" key="1">
    <source>
        <dbReference type="EMBL" id="CAK5039456.1"/>
    </source>
</evidence>
<keyword evidence="2" id="KW-1185">Reference proteome</keyword>
<gene>
    <name evidence="1" type="ORF">MENTE1834_LOCUS9937</name>
</gene>
<dbReference type="Proteomes" id="UP001497535">
    <property type="component" value="Unassembled WGS sequence"/>
</dbReference>
<protein>
    <submittedName>
        <fullName evidence="1">Uncharacterized protein</fullName>
    </submittedName>
</protein>
<sequence length="273" mass="31659">MFVNLKIFQIENNPKSDFAKSCSNKGPERHGIEFRVFATRVGFKIFKKEGRYQITYRVDVIIGFSFSEHTYNFINFLYIHTYKNRRIKFGKIINATGKYLSDGSLFPLDLEEISATLLSISIGNSENNFAVFIDELNNVVYDYSRIVLADFGERNMKEILNKEGALAMVGPDMNLNDEQIDANNIDILYVSQKGCETILNLELNGERMNERFDCYKRPRNLCDILGLEKFKELNSSFNELKKLKKTCPCRDDEPRPSHIVKINLMCFFKFILA</sequence>
<accession>A0ACB0YAJ9</accession>
<reference evidence="1" key="1">
    <citation type="submission" date="2023-11" db="EMBL/GenBank/DDBJ databases">
        <authorList>
            <person name="Poullet M."/>
        </authorList>
    </citation>
    <scope>NUCLEOTIDE SEQUENCE</scope>
    <source>
        <strain evidence="1">E1834</strain>
    </source>
</reference>
<dbReference type="EMBL" id="CAVMJV010000009">
    <property type="protein sequence ID" value="CAK5039456.1"/>
    <property type="molecule type" value="Genomic_DNA"/>
</dbReference>
<proteinExistence type="predicted"/>
<comment type="caution">
    <text evidence="1">The sequence shown here is derived from an EMBL/GenBank/DDBJ whole genome shotgun (WGS) entry which is preliminary data.</text>
</comment>
<evidence type="ECO:0000313" key="2">
    <source>
        <dbReference type="Proteomes" id="UP001497535"/>
    </source>
</evidence>
<name>A0ACB0YAJ9_MELEN</name>